<keyword evidence="1" id="KW-0812">Transmembrane</keyword>
<sequence>MIQRIQSLYLLLVAVLTGLMLLMPLGTFLGGTEEMYLTAFGFSDAADGTPVLTAYGLAATVIAAALLPFVTIFLYKKRLLQFRLCVVETVLLAGVMLFEIYYIWGGARSLSTLAVSAWKLSAAAFFPPVSLIFTYLALRGIRKDILLVKSLDRIR</sequence>
<dbReference type="Pfam" id="PF14126">
    <property type="entry name" value="DUF4293"/>
    <property type="match status" value="1"/>
</dbReference>
<name>A0ABR4YK06_9BACT</name>
<dbReference type="Proteomes" id="UP000030889">
    <property type="component" value="Unassembled WGS sequence"/>
</dbReference>
<gene>
    <name evidence="2" type="ORF">LG35_03035</name>
</gene>
<organism evidence="2 3">
    <name type="scientific">Alistipes inops</name>
    <dbReference type="NCBI Taxonomy" id="1501391"/>
    <lineage>
        <taxon>Bacteria</taxon>
        <taxon>Pseudomonadati</taxon>
        <taxon>Bacteroidota</taxon>
        <taxon>Bacteroidia</taxon>
        <taxon>Bacteroidales</taxon>
        <taxon>Rikenellaceae</taxon>
        <taxon>Alistipes</taxon>
    </lineage>
</organism>
<keyword evidence="3" id="KW-1185">Reference proteome</keyword>
<evidence type="ECO:0000256" key="1">
    <source>
        <dbReference type="SAM" id="Phobius"/>
    </source>
</evidence>
<evidence type="ECO:0008006" key="4">
    <source>
        <dbReference type="Google" id="ProtNLM"/>
    </source>
</evidence>
<feature type="transmembrane region" description="Helical" evidence="1">
    <location>
        <begin position="116"/>
        <end position="138"/>
    </location>
</feature>
<proteinExistence type="predicted"/>
<keyword evidence="1" id="KW-0472">Membrane</keyword>
<feature type="transmembrane region" description="Helical" evidence="1">
    <location>
        <begin position="7"/>
        <end position="32"/>
    </location>
</feature>
<dbReference type="RefSeq" id="WP_022062992.1">
    <property type="nucleotide sequence ID" value="NZ_JRGF01000003.1"/>
</dbReference>
<keyword evidence="1" id="KW-1133">Transmembrane helix</keyword>
<dbReference type="EMBL" id="JRGF01000003">
    <property type="protein sequence ID" value="KHE42579.1"/>
    <property type="molecule type" value="Genomic_DNA"/>
</dbReference>
<protein>
    <recommendedName>
        <fullName evidence="4">DUF4293 family protein</fullName>
    </recommendedName>
</protein>
<feature type="transmembrane region" description="Helical" evidence="1">
    <location>
        <begin position="52"/>
        <end position="75"/>
    </location>
</feature>
<reference evidence="2 3" key="1">
    <citation type="submission" date="2014-09" db="EMBL/GenBank/DDBJ databases">
        <title>Alistipes sp. 627, sp. nov., a novel member of the family Rikenellaceae isolated from human faeces.</title>
        <authorList>
            <person name="Shkoporov A.N."/>
            <person name="Chaplin A.V."/>
            <person name="Motuzova O.V."/>
            <person name="Kafarskaia L.I."/>
            <person name="Khokhlova E.V."/>
            <person name="Efimov B.A."/>
        </authorList>
    </citation>
    <scope>NUCLEOTIDE SEQUENCE [LARGE SCALE GENOMIC DNA]</scope>
    <source>
        <strain evidence="2 3">627</strain>
    </source>
</reference>
<evidence type="ECO:0000313" key="3">
    <source>
        <dbReference type="Proteomes" id="UP000030889"/>
    </source>
</evidence>
<comment type="caution">
    <text evidence="2">The sequence shown here is derived from an EMBL/GenBank/DDBJ whole genome shotgun (WGS) entry which is preliminary data.</text>
</comment>
<accession>A0ABR4YK06</accession>
<evidence type="ECO:0000313" key="2">
    <source>
        <dbReference type="EMBL" id="KHE42579.1"/>
    </source>
</evidence>
<dbReference type="InterPro" id="IPR025635">
    <property type="entry name" value="DUF4293"/>
</dbReference>
<feature type="transmembrane region" description="Helical" evidence="1">
    <location>
        <begin position="82"/>
        <end position="104"/>
    </location>
</feature>